<dbReference type="STRING" id="301148.B4135_1206"/>
<proteinExistence type="predicted"/>
<feature type="region of interest" description="Disordered" evidence="1">
    <location>
        <begin position="1"/>
        <end position="30"/>
    </location>
</feature>
<comment type="caution">
    <text evidence="2">The sequence shown here is derived from an EMBL/GenBank/DDBJ whole genome shotgun (WGS) entry which is preliminary data.</text>
</comment>
<accession>A0A150ME39</accession>
<evidence type="ECO:0000313" key="3">
    <source>
        <dbReference type="Proteomes" id="UP000075683"/>
    </source>
</evidence>
<evidence type="ECO:0000313" key="2">
    <source>
        <dbReference type="EMBL" id="KYD22723.1"/>
    </source>
</evidence>
<name>A0A150ME39_9BACI</name>
<gene>
    <name evidence="2" type="ORF">B4135_1206</name>
</gene>
<reference evidence="2 3" key="1">
    <citation type="submission" date="2016-01" db="EMBL/GenBank/DDBJ databases">
        <title>Draft Genome Sequences of Seven Thermophilic Sporeformers Isolated from Foods.</title>
        <authorList>
            <person name="Berendsen E.M."/>
            <person name="Wells-Bennik M.H."/>
            <person name="Krawcyk A.O."/>
            <person name="De Jong A."/>
            <person name="Holsappel S."/>
            <person name="Eijlander R.T."/>
            <person name="Kuipers O.P."/>
        </authorList>
    </citation>
    <scope>NUCLEOTIDE SEQUENCE [LARGE SCALE GENOMIC DNA]</scope>
    <source>
        <strain evidence="2 3">B4135</strain>
    </source>
</reference>
<sequence>MVSAGKRGLSSRPAAWAKTKNEGGPKRGHPHAGKLYAKMGNYEFFCFFVSDC</sequence>
<dbReference type="EMBL" id="LQYT01000009">
    <property type="protein sequence ID" value="KYD22723.1"/>
    <property type="molecule type" value="Genomic_DNA"/>
</dbReference>
<evidence type="ECO:0000256" key="1">
    <source>
        <dbReference type="SAM" id="MobiDB-lite"/>
    </source>
</evidence>
<dbReference type="Proteomes" id="UP000075683">
    <property type="component" value="Unassembled WGS sequence"/>
</dbReference>
<protein>
    <submittedName>
        <fullName evidence="2">Uncharacterized protein</fullName>
    </submittedName>
</protein>
<dbReference type="AlphaFoldDB" id="A0A150ME39"/>
<organism evidence="2 3">
    <name type="scientific">Caldibacillus debilis</name>
    <dbReference type="NCBI Taxonomy" id="301148"/>
    <lineage>
        <taxon>Bacteria</taxon>
        <taxon>Bacillati</taxon>
        <taxon>Bacillota</taxon>
        <taxon>Bacilli</taxon>
        <taxon>Bacillales</taxon>
        <taxon>Bacillaceae</taxon>
        <taxon>Caldibacillus</taxon>
    </lineage>
</organism>